<keyword evidence="6 8" id="KW-0472">Membrane</keyword>
<dbReference type="RefSeq" id="WP_067753968.1">
    <property type="nucleotide sequence ID" value="NZ_CP015772.1"/>
</dbReference>
<dbReference type="InterPro" id="IPR008969">
    <property type="entry name" value="CarboxyPept-like_regulatory"/>
</dbReference>
<dbReference type="Pfam" id="PF07715">
    <property type="entry name" value="Plug"/>
    <property type="match status" value="1"/>
</dbReference>
<dbReference type="NCBIfam" id="TIGR04057">
    <property type="entry name" value="SusC_RagA_signa"/>
    <property type="match status" value="1"/>
</dbReference>
<dbReference type="AlphaFoldDB" id="A0A1A9I2A7"/>
<comment type="subcellular location">
    <subcellularLocation>
        <location evidence="1 8">Cell outer membrane</location>
        <topology evidence="1 8">Multi-pass membrane protein</topology>
    </subcellularLocation>
</comment>
<proteinExistence type="inferred from homology"/>
<dbReference type="InterPro" id="IPR012910">
    <property type="entry name" value="Plug_dom"/>
</dbReference>
<dbReference type="InterPro" id="IPR023996">
    <property type="entry name" value="TonB-dep_OMP_SusC/RagA"/>
</dbReference>
<dbReference type="InterPro" id="IPR037066">
    <property type="entry name" value="Plug_dom_sf"/>
</dbReference>
<comment type="similarity">
    <text evidence="8 9">Belongs to the TonB-dependent receptor family.</text>
</comment>
<dbReference type="Pfam" id="PF00593">
    <property type="entry name" value="TonB_dep_Rec_b-barrel"/>
    <property type="match status" value="1"/>
</dbReference>
<dbReference type="EMBL" id="CP015772">
    <property type="protein sequence ID" value="ANH80822.1"/>
    <property type="molecule type" value="Genomic_DNA"/>
</dbReference>
<evidence type="ECO:0000256" key="4">
    <source>
        <dbReference type="ARBA" id="ARBA00022692"/>
    </source>
</evidence>
<feature type="domain" description="TonB-dependent receptor plug" evidence="11">
    <location>
        <begin position="123"/>
        <end position="230"/>
    </location>
</feature>
<feature type="domain" description="TonB-dependent receptor-like beta-barrel" evidence="10">
    <location>
        <begin position="410"/>
        <end position="982"/>
    </location>
</feature>
<evidence type="ECO:0000256" key="7">
    <source>
        <dbReference type="ARBA" id="ARBA00023237"/>
    </source>
</evidence>
<protein>
    <submittedName>
        <fullName evidence="12">SusC/RagA family TonB-linked outer membrane protein</fullName>
    </submittedName>
</protein>
<dbReference type="STRING" id="1176587.A8C56_07370"/>
<dbReference type="PROSITE" id="PS52016">
    <property type="entry name" value="TONB_DEPENDENT_REC_3"/>
    <property type="match status" value="1"/>
</dbReference>
<keyword evidence="3 8" id="KW-1134">Transmembrane beta strand</keyword>
<dbReference type="Pfam" id="PF13620">
    <property type="entry name" value="CarboxypepD_reg"/>
    <property type="match status" value="1"/>
</dbReference>
<keyword evidence="4 8" id="KW-0812">Transmembrane</keyword>
<evidence type="ECO:0000256" key="6">
    <source>
        <dbReference type="ARBA" id="ARBA00023136"/>
    </source>
</evidence>
<dbReference type="InterPro" id="IPR036942">
    <property type="entry name" value="Beta-barrel_TonB_sf"/>
</dbReference>
<evidence type="ECO:0000256" key="8">
    <source>
        <dbReference type="PROSITE-ProRule" id="PRU01360"/>
    </source>
</evidence>
<evidence type="ECO:0000259" key="10">
    <source>
        <dbReference type="Pfam" id="PF00593"/>
    </source>
</evidence>
<dbReference type="FunFam" id="2.170.130.10:FF:000003">
    <property type="entry name" value="SusC/RagA family TonB-linked outer membrane protein"/>
    <property type="match status" value="1"/>
</dbReference>
<accession>A0A1A9I2A7</accession>
<keyword evidence="13" id="KW-1185">Reference proteome</keyword>
<dbReference type="InterPro" id="IPR023997">
    <property type="entry name" value="TonB-dep_OMP_SusC/RagA_CS"/>
</dbReference>
<evidence type="ECO:0000313" key="12">
    <source>
        <dbReference type="EMBL" id="ANH80822.1"/>
    </source>
</evidence>
<evidence type="ECO:0000256" key="3">
    <source>
        <dbReference type="ARBA" id="ARBA00022452"/>
    </source>
</evidence>
<evidence type="ECO:0000256" key="9">
    <source>
        <dbReference type="RuleBase" id="RU003357"/>
    </source>
</evidence>
<dbReference type="Gene3D" id="2.60.40.1120">
    <property type="entry name" value="Carboxypeptidase-like, regulatory domain"/>
    <property type="match status" value="1"/>
</dbReference>
<keyword evidence="2 8" id="KW-0813">Transport</keyword>
<dbReference type="KEGG" id="nia:A8C56_07370"/>
<dbReference type="SUPFAM" id="SSF49464">
    <property type="entry name" value="Carboxypeptidase regulatory domain-like"/>
    <property type="match status" value="1"/>
</dbReference>
<evidence type="ECO:0000256" key="5">
    <source>
        <dbReference type="ARBA" id="ARBA00023077"/>
    </source>
</evidence>
<evidence type="ECO:0000256" key="1">
    <source>
        <dbReference type="ARBA" id="ARBA00004571"/>
    </source>
</evidence>
<dbReference type="SUPFAM" id="SSF56935">
    <property type="entry name" value="Porins"/>
    <property type="match status" value="1"/>
</dbReference>
<dbReference type="Proteomes" id="UP000077667">
    <property type="component" value="Chromosome"/>
</dbReference>
<dbReference type="InterPro" id="IPR000531">
    <property type="entry name" value="Beta-barrel_TonB"/>
</dbReference>
<keyword evidence="7 8" id="KW-0998">Cell outer membrane</keyword>
<organism evidence="12 13">
    <name type="scientific">Niabella ginsenosidivorans</name>
    <dbReference type="NCBI Taxonomy" id="1176587"/>
    <lineage>
        <taxon>Bacteria</taxon>
        <taxon>Pseudomonadati</taxon>
        <taxon>Bacteroidota</taxon>
        <taxon>Chitinophagia</taxon>
        <taxon>Chitinophagales</taxon>
        <taxon>Chitinophagaceae</taxon>
        <taxon>Niabella</taxon>
    </lineage>
</organism>
<dbReference type="NCBIfam" id="TIGR04056">
    <property type="entry name" value="OMP_RagA_SusC"/>
    <property type="match status" value="1"/>
</dbReference>
<name>A0A1A9I2A7_9BACT</name>
<evidence type="ECO:0000256" key="2">
    <source>
        <dbReference type="ARBA" id="ARBA00022448"/>
    </source>
</evidence>
<keyword evidence="5 9" id="KW-0798">TonB box</keyword>
<sequence>MICISISQKRIFVFLMTLLIASFINAQQTGLIKGRVAGRDSGLHGATVSLVHTGYVTTTDSAGYYAIKVPPGNYTIKVSYAGYNDLEKQNIRINSRGQAVADFILTENADLAEVVVSYGRQKNREVTGAIGTVDADHLQDMPVTQFAQQLQGKVAGVQVNQYSGQPGRGIGFVIRGAASFYSSNQPLFVIDGLPITGSINNINPAEIESYSFLKDASATALYGSRAANGVVLITTKHARKGETSIQFSANYGVQKIPVNRIPRMMNAREFATFMKERGEDALKYEPGYKISNDYKAAYDNPEQYGEGTNWFKLLTHSAPIQSYDLSLMSSREKSSSSVILGYQEQQGVIINNGTKLFSARLNQDFRFMDDKLKIGLNMAPSYRVDHNNRFSTDGVGGLFERFFEASPLIAPYDSNGNYVRNVTSPGMVSYINPLAIYNLTNDDYYTTRILGNLSVDYEFLPNLRYKGNIGGDKGAETRKYFQSGFVTGTQGQTTGTSAAVDNYSWTWENNLEYSKSFHNRHNLNVLAGYSAQRFNSYSNTLTGLDFVSDDIPYLNAASTITGSSSAGSYSLISMIGRVNYNYMSRYLLSLAVRNDGSSRFGSNRKWGNFPSVSAGWVISDERFLKDNRVINFLKLRASYGITGNNFFGNYDPQATIGTYYYNFNNVITQGQTINRLPNEDLRWERNKQFDIGLDLSLFNSRVNLTYDFYRKTTDGLIQQRDIPTSSGFSQIIYNVGALRMWGHEIGISTKNLVGAVQWNTNLNLSFDRNLIINLVDPGYIRRNNTVTSDYYRQQEGHHLGEFYGFVFEGLYKDAEDLASSAKYLSTPANPNGSSDIGTIKVKDINGDGVIDDVNDRTFIGDPTPTFTGGMVNRLTYKNFDFNIDMTFSYGGKILNAAKWAYQTNMDGSRVMLAAAADRWRSIENPGSGVYPRTKTGTTAIGRSVNTQWIEDGSYLTAKNISLGYTVNLKNSVLRTVRIYASVQQAFVVTGYSGMNPEVNVGGSDQTAGVGIDENAYPIPRTFSIGFTTCFR</sequence>
<dbReference type="OrthoDB" id="9768177at2"/>
<gene>
    <name evidence="12" type="ORF">A8C56_07370</name>
</gene>
<dbReference type="GO" id="GO:0009279">
    <property type="term" value="C:cell outer membrane"/>
    <property type="evidence" value="ECO:0007669"/>
    <property type="project" value="UniProtKB-SubCell"/>
</dbReference>
<dbReference type="Gene3D" id="2.170.130.10">
    <property type="entry name" value="TonB-dependent receptor, plug domain"/>
    <property type="match status" value="1"/>
</dbReference>
<evidence type="ECO:0000313" key="13">
    <source>
        <dbReference type="Proteomes" id="UP000077667"/>
    </source>
</evidence>
<evidence type="ECO:0000259" key="11">
    <source>
        <dbReference type="Pfam" id="PF07715"/>
    </source>
</evidence>
<dbReference type="Gene3D" id="2.40.170.20">
    <property type="entry name" value="TonB-dependent receptor, beta-barrel domain"/>
    <property type="match status" value="1"/>
</dbReference>
<reference evidence="12 13" key="1">
    <citation type="submission" date="2016-05" db="EMBL/GenBank/DDBJ databases">
        <title>Niabella ginsenosidivorans BS26 whole genome sequencing.</title>
        <authorList>
            <person name="Im W.T."/>
            <person name="Siddiqi M.Z."/>
        </authorList>
    </citation>
    <scope>NUCLEOTIDE SEQUENCE [LARGE SCALE GENOMIC DNA]</scope>
    <source>
        <strain evidence="12 13">BS26</strain>
    </source>
</reference>
<dbReference type="InterPro" id="IPR039426">
    <property type="entry name" value="TonB-dep_rcpt-like"/>
</dbReference>